<keyword evidence="6 7" id="KW-0472">Membrane</keyword>
<feature type="transmembrane region" description="Helical" evidence="7">
    <location>
        <begin position="328"/>
        <end position="347"/>
    </location>
</feature>
<keyword evidence="3 7" id="KW-0812">Transmembrane</keyword>
<evidence type="ECO:0000259" key="8">
    <source>
        <dbReference type="Pfam" id="PF00999"/>
    </source>
</evidence>
<dbReference type="PANTHER" id="PTHR32468:SF0">
    <property type="entry name" value="K(+)_H(+) ANTIPORTER 1"/>
    <property type="match status" value="1"/>
</dbReference>
<evidence type="ECO:0000256" key="4">
    <source>
        <dbReference type="ARBA" id="ARBA00022989"/>
    </source>
</evidence>
<dbReference type="STRING" id="1052260.SAMN05660199_02261"/>
<keyword evidence="4 7" id="KW-1133">Transmembrane helix</keyword>
<feature type="transmembrane region" description="Helical" evidence="7">
    <location>
        <begin position="38"/>
        <end position="56"/>
    </location>
</feature>
<feature type="transmembrane region" description="Helical" evidence="7">
    <location>
        <begin position="6"/>
        <end position="26"/>
    </location>
</feature>
<dbReference type="InterPro" id="IPR050794">
    <property type="entry name" value="CPA2_transporter"/>
</dbReference>
<organism evidence="9 10">
    <name type="scientific">Klenkia soli</name>
    <dbReference type="NCBI Taxonomy" id="1052260"/>
    <lineage>
        <taxon>Bacteria</taxon>
        <taxon>Bacillati</taxon>
        <taxon>Actinomycetota</taxon>
        <taxon>Actinomycetes</taxon>
        <taxon>Geodermatophilales</taxon>
        <taxon>Geodermatophilaceae</taxon>
        <taxon>Klenkia</taxon>
    </lineage>
</organism>
<keyword evidence="5" id="KW-0406">Ion transport</keyword>
<feature type="domain" description="Cation/H+ exchanger transmembrane" evidence="8">
    <location>
        <begin position="22"/>
        <end position="408"/>
    </location>
</feature>
<feature type="transmembrane region" description="Helical" evidence="7">
    <location>
        <begin position="175"/>
        <end position="200"/>
    </location>
</feature>
<proteinExistence type="predicted"/>
<feature type="transmembrane region" description="Helical" evidence="7">
    <location>
        <begin position="138"/>
        <end position="163"/>
    </location>
</feature>
<feature type="transmembrane region" description="Helical" evidence="7">
    <location>
        <begin position="103"/>
        <end position="126"/>
    </location>
</feature>
<dbReference type="Proteomes" id="UP000199088">
    <property type="component" value="Unassembled WGS sequence"/>
</dbReference>
<evidence type="ECO:0000256" key="1">
    <source>
        <dbReference type="ARBA" id="ARBA00004141"/>
    </source>
</evidence>
<sequence length="689" mass="71460">MEHTPAEVVAYVFVGLAVIVVVARLVGRLAVRLGQPAVVGEIIAGIALGPSLLGALPGDLDQLLFPADVRPYLNVLAQLGLVLFMFIVGLEVDLSFIRGRERIAFTVSAASILLPFALGIGLAFLLHPRHDVVGGDAVGFVAFALFLGVAMSITAFPVLARILGERGMHRTPTGVLALACAAVDDVFAWALLAVVVAVTVGGTFTGVAQILLLTVAFALVVFLVLRPLLRRLVARYEHHGRLTPDMLALVLVGVLASAFVTEEIGIHFIFGAFLFGVAMPRTGAAALNREVLDRIEQVSVLLLLPVFFVVTGLGVDIGGLSAQNLVELVLVLLVAVAGKWVGASVAARSQGVPRRQATSLGVLMNTRGLTELVILNIGVGLGVLDGTMFTLLVLMAVVTTVMTAPLLRVTYPPRAVQRDIEAAERAALGLPDAFTVLVVVGDPEADAPLVQLAGDLAGHERPAHLVLSRVLPARPGLEVASGLGQELGLIAASGDQLRRLCRPAEERGLTTSVSARFSDDPWQVVRAQAATTAADVVLVRAGWGSPGGAPTADDELAAAVVQVHGDGAEDGVWLHVDGSPDARTAVRLAAQLVTARGVPLGLVAGDGWRSRRQADGVAELLEKAGLTVHRVAAAPSTGLHLGPAGLAGVAEDGVLLAVLAGTDDRDRDLTETVAGVETAPALPPGDQVT</sequence>
<feature type="transmembrane region" description="Helical" evidence="7">
    <location>
        <begin position="241"/>
        <end position="260"/>
    </location>
</feature>
<evidence type="ECO:0000313" key="10">
    <source>
        <dbReference type="Proteomes" id="UP000199088"/>
    </source>
</evidence>
<evidence type="ECO:0000256" key="7">
    <source>
        <dbReference type="SAM" id="Phobius"/>
    </source>
</evidence>
<evidence type="ECO:0000256" key="5">
    <source>
        <dbReference type="ARBA" id="ARBA00023065"/>
    </source>
</evidence>
<dbReference type="EMBL" id="FNIR01000006">
    <property type="protein sequence ID" value="SDO60270.1"/>
    <property type="molecule type" value="Genomic_DNA"/>
</dbReference>
<evidence type="ECO:0000313" key="9">
    <source>
        <dbReference type="EMBL" id="SDO60270.1"/>
    </source>
</evidence>
<keyword evidence="10" id="KW-1185">Reference proteome</keyword>
<keyword evidence="2" id="KW-0813">Transport</keyword>
<evidence type="ECO:0000256" key="2">
    <source>
        <dbReference type="ARBA" id="ARBA00022448"/>
    </source>
</evidence>
<dbReference type="GO" id="GO:0015297">
    <property type="term" value="F:antiporter activity"/>
    <property type="evidence" value="ECO:0007669"/>
    <property type="project" value="InterPro"/>
</dbReference>
<name>A0A1H0KX07_9ACTN</name>
<reference evidence="10" key="1">
    <citation type="submission" date="2016-10" db="EMBL/GenBank/DDBJ databases">
        <authorList>
            <person name="Varghese N."/>
            <person name="Submissions S."/>
        </authorList>
    </citation>
    <scope>NUCLEOTIDE SEQUENCE [LARGE SCALE GENOMIC DNA]</scope>
    <source>
        <strain evidence="10">DSM 45843</strain>
    </source>
</reference>
<gene>
    <name evidence="9" type="ORF">SAMN05660199_02261</name>
</gene>
<evidence type="ECO:0000256" key="6">
    <source>
        <dbReference type="ARBA" id="ARBA00023136"/>
    </source>
</evidence>
<protein>
    <submittedName>
        <fullName evidence="9">Kef-type K+ transport system, membrane component KefB</fullName>
    </submittedName>
</protein>
<dbReference type="AlphaFoldDB" id="A0A1H0KX07"/>
<dbReference type="Pfam" id="PF00999">
    <property type="entry name" value="Na_H_Exchanger"/>
    <property type="match status" value="1"/>
</dbReference>
<comment type="subcellular location">
    <subcellularLocation>
        <location evidence="1">Membrane</location>
        <topology evidence="1">Multi-pass membrane protein</topology>
    </subcellularLocation>
</comment>
<dbReference type="GO" id="GO:1902600">
    <property type="term" value="P:proton transmembrane transport"/>
    <property type="evidence" value="ECO:0007669"/>
    <property type="project" value="InterPro"/>
</dbReference>
<dbReference type="GO" id="GO:0016020">
    <property type="term" value="C:membrane"/>
    <property type="evidence" value="ECO:0007669"/>
    <property type="project" value="UniProtKB-SubCell"/>
</dbReference>
<dbReference type="OrthoDB" id="9793589at2"/>
<dbReference type="RefSeq" id="WP_091244773.1">
    <property type="nucleotide sequence ID" value="NZ_FNIR01000006.1"/>
</dbReference>
<feature type="transmembrane region" description="Helical" evidence="7">
    <location>
        <begin position="266"/>
        <end position="288"/>
    </location>
</feature>
<dbReference type="InterPro" id="IPR038770">
    <property type="entry name" value="Na+/solute_symporter_sf"/>
</dbReference>
<feature type="transmembrane region" description="Helical" evidence="7">
    <location>
        <begin position="368"/>
        <end position="384"/>
    </location>
</feature>
<dbReference type="Gene3D" id="1.20.1530.20">
    <property type="match status" value="1"/>
</dbReference>
<evidence type="ECO:0000256" key="3">
    <source>
        <dbReference type="ARBA" id="ARBA00022692"/>
    </source>
</evidence>
<feature type="transmembrane region" description="Helical" evidence="7">
    <location>
        <begin position="206"/>
        <end position="229"/>
    </location>
</feature>
<feature type="transmembrane region" description="Helical" evidence="7">
    <location>
        <begin position="76"/>
        <end position="96"/>
    </location>
</feature>
<dbReference type="PANTHER" id="PTHR32468">
    <property type="entry name" value="CATION/H + ANTIPORTER"/>
    <property type="match status" value="1"/>
</dbReference>
<feature type="transmembrane region" description="Helical" evidence="7">
    <location>
        <begin position="300"/>
        <end position="322"/>
    </location>
</feature>
<accession>A0A1H0KX07</accession>
<dbReference type="InterPro" id="IPR006153">
    <property type="entry name" value="Cation/H_exchanger_TM"/>
</dbReference>